<accession>A0ABW3B1A4</accession>
<reference evidence="3" key="1">
    <citation type="journal article" date="2019" name="Int. J. Syst. Evol. Microbiol.">
        <title>The Global Catalogue of Microorganisms (GCM) 10K type strain sequencing project: providing services to taxonomists for standard genome sequencing and annotation.</title>
        <authorList>
            <consortium name="The Broad Institute Genomics Platform"/>
            <consortium name="The Broad Institute Genome Sequencing Center for Infectious Disease"/>
            <person name="Wu L."/>
            <person name="Ma J."/>
        </authorList>
    </citation>
    <scope>NUCLEOTIDE SEQUENCE [LARGE SCALE GENOMIC DNA]</scope>
    <source>
        <strain evidence="3">CCUG 61948</strain>
    </source>
</reference>
<keyword evidence="3" id="KW-1185">Reference proteome</keyword>
<organism evidence="2 3">
    <name type="scientific">Maribacter chungangensis</name>
    <dbReference type="NCBI Taxonomy" id="1069117"/>
    <lineage>
        <taxon>Bacteria</taxon>
        <taxon>Pseudomonadati</taxon>
        <taxon>Bacteroidota</taxon>
        <taxon>Flavobacteriia</taxon>
        <taxon>Flavobacteriales</taxon>
        <taxon>Flavobacteriaceae</taxon>
        <taxon>Maribacter</taxon>
    </lineage>
</organism>
<sequence>MKRIISGLFICSCSLLTAQTSINSIFAAGLEDAERFTTDYLAPFSESTVYGFSSGWYNTADAKPLGGFEISLVGAVTSHKNKEDKQTFVLDPNEYQNLNFVQNPGMARPVSSALGGLEGTRVFVEGQVAGLNVRQEFELPSGISAEGLDFVPSGYLQVSVGILKGTEIKARFLPKIAYDGASVGLIGFGLQHDFTKWLPADKLLPIAISGVIGYTKLNGDYDISDIGLVEGANQRIEAEMNSWAFSAVLSTKLPIINFYGGVGYITGKSQTDLLGEYRVTSGPFASETYIDPFSIAENVSVVTGTVGAKLKLGFFRINADYNLGVFNTATLGVNFGFR</sequence>
<keyword evidence="1" id="KW-0732">Signal</keyword>
<evidence type="ECO:0000313" key="3">
    <source>
        <dbReference type="Proteomes" id="UP001597012"/>
    </source>
</evidence>
<protein>
    <submittedName>
        <fullName evidence="2">DUF6588 family protein</fullName>
    </submittedName>
</protein>
<dbReference type="Proteomes" id="UP001597012">
    <property type="component" value="Unassembled WGS sequence"/>
</dbReference>
<evidence type="ECO:0000313" key="2">
    <source>
        <dbReference type="EMBL" id="MFD0796794.1"/>
    </source>
</evidence>
<comment type="caution">
    <text evidence="2">The sequence shown here is derived from an EMBL/GenBank/DDBJ whole genome shotgun (WGS) entry which is preliminary data.</text>
</comment>
<dbReference type="InterPro" id="IPR046495">
    <property type="entry name" value="DUF6588"/>
</dbReference>
<gene>
    <name evidence="2" type="ORF">ACFQZJ_04930</name>
</gene>
<proteinExistence type="predicted"/>
<dbReference type="EMBL" id="JBHTHY010000003">
    <property type="protein sequence ID" value="MFD0796794.1"/>
    <property type="molecule type" value="Genomic_DNA"/>
</dbReference>
<dbReference type="Pfam" id="PF20230">
    <property type="entry name" value="DUF6588"/>
    <property type="match status" value="1"/>
</dbReference>
<evidence type="ECO:0000256" key="1">
    <source>
        <dbReference type="SAM" id="SignalP"/>
    </source>
</evidence>
<feature type="signal peptide" evidence="1">
    <location>
        <begin position="1"/>
        <end position="27"/>
    </location>
</feature>
<name>A0ABW3B1A4_9FLAO</name>
<feature type="chain" id="PRO_5047265696" evidence="1">
    <location>
        <begin position="28"/>
        <end position="338"/>
    </location>
</feature>
<dbReference type="RefSeq" id="WP_379932713.1">
    <property type="nucleotide sequence ID" value="NZ_JBHTHY010000003.1"/>
</dbReference>